<name>A0A916QTB7_9RHOB</name>
<evidence type="ECO:0000313" key="2">
    <source>
        <dbReference type="EMBL" id="GGA10348.1"/>
    </source>
</evidence>
<dbReference type="GO" id="GO:0006888">
    <property type="term" value="P:endoplasmic reticulum to Golgi vesicle-mediated transport"/>
    <property type="evidence" value="ECO:0007669"/>
    <property type="project" value="TreeGrafter"/>
</dbReference>
<evidence type="ECO:0000313" key="3">
    <source>
        <dbReference type="Proteomes" id="UP000628017"/>
    </source>
</evidence>
<reference evidence="2" key="2">
    <citation type="submission" date="2020-09" db="EMBL/GenBank/DDBJ databases">
        <authorList>
            <person name="Sun Q."/>
            <person name="Zhou Y."/>
        </authorList>
    </citation>
    <scope>NUCLEOTIDE SEQUENCE</scope>
    <source>
        <strain evidence="2">CGMCC 1.15880</strain>
    </source>
</reference>
<gene>
    <name evidence="2" type="ORF">GCM10011498_08060</name>
</gene>
<evidence type="ECO:0000259" key="1">
    <source>
        <dbReference type="Pfam" id="PF05050"/>
    </source>
</evidence>
<organism evidence="2 3">
    <name type="scientific">Neptunicoccus cionae</name>
    <dbReference type="NCBI Taxonomy" id="2035344"/>
    <lineage>
        <taxon>Bacteria</taxon>
        <taxon>Pseudomonadati</taxon>
        <taxon>Pseudomonadota</taxon>
        <taxon>Alphaproteobacteria</taxon>
        <taxon>Rhodobacterales</taxon>
        <taxon>Paracoccaceae</taxon>
        <taxon>Neptunicoccus</taxon>
    </lineage>
</organism>
<dbReference type="InterPro" id="IPR029063">
    <property type="entry name" value="SAM-dependent_MTases_sf"/>
</dbReference>
<dbReference type="GO" id="GO:0005737">
    <property type="term" value="C:cytoplasm"/>
    <property type="evidence" value="ECO:0007669"/>
    <property type="project" value="GOC"/>
</dbReference>
<dbReference type="PANTHER" id="PTHR34009:SF2">
    <property type="entry name" value="PROTEIN STAR"/>
    <property type="match status" value="1"/>
</dbReference>
<dbReference type="NCBIfam" id="TIGR01444">
    <property type="entry name" value="fkbM_fam"/>
    <property type="match status" value="1"/>
</dbReference>
<dbReference type="GO" id="GO:0005886">
    <property type="term" value="C:plasma membrane"/>
    <property type="evidence" value="ECO:0007669"/>
    <property type="project" value="TreeGrafter"/>
</dbReference>
<dbReference type="InterPro" id="IPR006342">
    <property type="entry name" value="FkbM_mtfrase"/>
</dbReference>
<dbReference type="RefSeq" id="WP_188671131.1">
    <property type="nucleotide sequence ID" value="NZ_BMKA01000001.1"/>
</dbReference>
<dbReference type="SUPFAM" id="SSF53335">
    <property type="entry name" value="S-adenosyl-L-methionine-dependent methyltransferases"/>
    <property type="match status" value="1"/>
</dbReference>
<reference evidence="2" key="1">
    <citation type="journal article" date="2014" name="Int. J. Syst. Evol. Microbiol.">
        <title>Complete genome sequence of Corynebacterium casei LMG S-19264T (=DSM 44701T), isolated from a smear-ripened cheese.</title>
        <authorList>
            <consortium name="US DOE Joint Genome Institute (JGI-PGF)"/>
            <person name="Walter F."/>
            <person name="Albersmeier A."/>
            <person name="Kalinowski J."/>
            <person name="Ruckert C."/>
        </authorList>
    </citation>
    <scope>NUCLEOTIDE SEQUENCE</scope>
    <source>
        <strain evidence="2">CGMCC 1.15880</strain>
    </source>
</reference>
<proteinExistence type="predicted"/>
<dbReference type="GO" id="GO:0016197">
    <property type="term" value="P:endosomal transport"/>
    <property type="evidence" value="ECO:0007669"/>
    <property type="project" value="TreeGrafter"/>
</dbReference>
<dbReference type="EMBL" id="BMKA01000001">
    <property type="protein sequence ID" value="GGA10348.1"/>
    <property type="molecule type" value="Genomic_DNA"/>
</dbReference>
<keyword evidence="3" id="KW-1185">Reference proteome</keyword>
<dbReference type="Gene3D" id="3.40.50.150">
    <property type="entry name" value="Vaccinia Virus protein VP39"/>
    <property type="match status" value="1"/>
</dbReference>
<dbReference type="Proteomes" id="UP000628017">
    <property type="component" value="Unassembled WGS sequence"/>
</dbReference>
<accession>A0A916QTB7</accession>
<dbReference type="InterPro" id="IPR053202">
    <property type="entry name" value="EGF_Rcpt_Signaling_Reg"/>
</dbReference>
<sequence>MTPSEKIVQARKLLHEAGQELTELLQNNRSRARGGMLRELHTLGRMTGENDHYFSQAGQDRIVDNILGQKTDGVFVDVGGYDGVTGSNSLFFEVFRNWSGILVEPAPTQLRKAEAVRRCPCLGYAVAGEAGRLDFMEVTRGYTQMSGFLDSYDRDLLARVRGDARHVEVVHQLDAKPLNDILRAQGMQKIDFLSLDVEGGELDILRNFDFQAFDVDLWSIENNTQDSLIPELMRDHGYDLIEFVGVDDLFRKRKPAAGPAE</sequence>
<dbReference type="AlphaFoldDB" id="A0A916QTB7"/>
<comment type="caution">
    <text evidence="2">The sequence shown here is derived from an EMBL/GenBank/DDBJ whole genome shotgun (WGS) entry which is preliminary data.</text>
</comment>
<dbReference type="Pfam" id="PF05050">
    <property type="entry name" value="Methyltransf_21"/>
    <property type="match status" value="1"/>
</dbReference>
<protein>
    <recommendedName>
        <fullName evidence="1">Methyltransferase FkbM domain-containing protein</fullName>
    </recommendedName>
</protein>
<dbReference type="PANTHER" id="PTHR34009">
    <property type="entry name" value="PROTEIN STAR"/>
    <property type="match status" value="1"/>
</dbReference>
<feature type="domain" description="Methyltransferase FkbM" evidence="1">
    <location>
        <begin position="77"/>
        <end position="239"/>
    </location>
</feature>